<dbReference type="AlphaFoldDB" id="A0A0J1FK91"/>
<sequence>MFAPQSSVSRQGTSGYRADLNAKNPEQCSLDTVAGFEPCANTGEAWTQACDEIDREFGKGISPREAGEYVKAAAGFKSECDNRRFTEAVRVLSEKTPPVPDFREGVTRDQVNLLVTIYVTAVGATNAFLERGDLNRAGFAGFTARCLDMTPDAVRDAMLAGQLDGIVLEDEVCRAAGTGPKATERKVTLRGAQCWVRAGTACGFDVLPAEMQELIVEFLPSRADHLRLAATSRTMH</sequence>
<organism evidence="2 3">
    <name type="scientific">Caballeronia mineralivorans PML1(12)</name>
    <dbReference type="NCBI Taxonomy" id="908627"/>
    <lineage>
        <taxon>Bacteria</taxon>
        <taxon>Pseudomonadati</taxon>
        <taxon>Pseudomonadota</taxon>
        <taxon>Betaproteobacteria</taxon>
        <taxon>Burkholderiales</taxon>
        <taxon>Burkholderiaceae</taxon>
        <taxon>Caballeronia</taxon>
    </lineage>
</organism>
<feature type="non-terminal residue" evidence="2">
    <location>
        <position position="1"/>
    </location>
</feature>
<evidence type="ECO:0000256" key="1">
    <source>
        <dbReference type="SAM" id="MobiDB-lite"/>
    </source>
</evidence>
<reference evidence="2 3" key="1">
    <citation type="journal article" date="2015" name="Genome Announc.">
        <title>Draft Genome Sequence of Burkholderia sp. Strain PML1(12), an Ectomycorrhizosphere-Inhabiting Bacterium with Effective Mineral-Weathering Ability.</title>
        <authorList>
            <person name="Uroz S."/>
            <person name="Oger P."/>
        </authorList>
    </citation>
    <scope>NUCLEOTIDE SEQUENCE [LARGE SCALE GENOMIC DNA]</scope>
    <source>
        <strain evidence="3">PML1(12)</strain>
    </source>
</reference>
<comment type="caution">
    <text evidence="2">The sequence shown here is derived from an EMBL/GenBank/DDBJ whole genome shotgun (WGS) entry which is preliminary data.</text>
</comment>
<evidence type="ECO:0000313" key="2">
    <source>
        <dbReference type="EMBL" id="KLU20133.1"/>
    </source>
</evidence>
<protein>
    <submittedName>
        <fullName evidence="2">Uncharacterized protein</fullName>
    </submittedName>
</protein>
<feature type="non-terminal residue" evidence="2">
    <location>
        <position position="236"/>
    </location>
</feature>
<dbReference type="Proteomes" id="UP000035963">
    <property type="component" value="Unassembled WGS sequence"/>
</dbReference>
<feature type="compositionally biased region" description="Polar residues" evidence="1">
    <location>
        <begin position="1"/>
        <end position="14"/>
    </location>
</feature>
<feature type="region of interest" description="Disordered" evidence="1">
    <location>
        <begin position="1"/>
        <end position="21"/>
    </location>
</feature>
<evidence type="ECO:0000313" key="3">
    <source>
        <dbReference type="Proteomes" id="UP000035963"/>
    </source>
</evidence>
<dbReference type="RefSeq" id="WP_047898360.1">
    <property type="nucleotide sequence ID" value="NZ_AEJF01000373.1"/>
</dbReference>
<keyword evidence="3" id="KW-1185">Reference proteome</keyword>
<gene>
    <name evidence="2" type="ORF">EOS_43075</name>
</gene>
<proteinExistence type="predicted"/>
<dbReference type="EMBL" id="AEJF01000373">
    <property type="protein sequence ID" value="KLU20133.1"/>
    <property type="molecule type" value="Genomic_DNA"/>
</dbReference>
<accession>A0A0J1FK91</accession>
<name>A0A0J1FK91_9BURK</name>